<dbReference type="SUPFAM" id="SSF53850">
    <property type="entry name" value="Periplasmic binding protein-like II"/>
    <property type="match status" value="1"/>
</dbReference>
<dbReference type="RefSeq" id="WP_322467210.1">
    <property type="nucleotide sequence ID" value="NZ_JAXOJX010000045.1"/>
</dbReference>
<dbReference type="InterPro" id="IPR006311">
    <property type="entry name" value="TAT_signal"/>
</dbReference>
<comment type="similarity">
    <text evidence="1">Belongs to the UPF0065 (bug) family.</text>
</comment>
<proteinExistence type="inferred from homology"/>
<evidence type="ECO:0000313" key="4">
    <source>
        <dbReference type="Proteomes" id="UP001293718"/>
    </source>
</evidence>
<dbReference type="EMBL" id="JAXOJX010000045">
    <property type="protein sequence ID" value="MDZ5459495.1"/>
    <property type="molecule type" value="Genomic_DNA"/>
</dbReference>
<dbReference type="Proteomes" id="UP001293718">
    <property type="component" value="Unassembled WGS sequence"/>
</dbReference>
<keyword evidence="4" id="KW-1185">Reference proteome</keyword>
<dbReference type="Pfam" id="PF03401">
    <property type="entry name" value="TctC"/>
    <property type="match status" value="1"/>
</dbReference>
<dbReference type="CDD" id="cd07012">
    <property type="entry name" value="PBP2_Bug_TTT"/>
    <property type="match status" value="1"/>
</dbReference>
<dbReference type="Gene3D" id="3.40.190.150">
    <property type="entry name" value="Bordetella uptake gene, domain 1"/>
    <property type="match status" value="1"/>
</dbReference>
<feature type="chain" id="PRO_5046433534" evidence="2">
    <location>
        <begin position="27"/>
        <end position="326"/>
    </location>
</feature>
<evidence type="ECO:0000256" key="1">
    <source>
        <dbReference type="ARBA" id="ARBA00006987"/>
    </source>
</evidence>
<protein>
    <submittedName>
        <fullName evidence="3">Tripartite tricarboxylate transporter substrate binding protein</fullName>
    </submittedName>
</protein>
<evidence type="ECO:0000256" key="2">
    <source>
        <dbReference type="SAM" id="SignalP"/>
    </source>
</evidence>
<organism evidence="3 4">
    <name type="scientific">Azohydromonas lata</name>
    <dbReference type="NCBI Taxonomy" id="45677"/>
    <lineage>
        <taxon>Bacteria</taxon>
        <taxon>Pseudomonadati</taxon>
        <taxon>Pseudomonadota</taxon>
        <taxon>Betaproteobacteria</taxon>
        <taxon>Burkholderiales</taxon>
        <taxon>Sphaerotilaceae</taxon>
        <taxon>Azohydromonas</taxon>
    </lineage>
</organism>
<dbReference type="InterPro" id="IPR005064">
    <property type="entry name" value="BUG"/>
</dbReference>
<keyword evidence="2" id="KW-0732">Signal</keyword>
<comment type="caution">
    <text evidence="3">The sequence shown here is derived from an EMBL/GenBank/DDBJ whole genome shotgun (WGS) entry which is preliminary data.</text>
</comment>
<name>A0ABU5IKR6_9BURK</name>
<feature type="signal peptide" evidence="2">
    <location>
        <begin position="1"/>
        <end position="26"/>
    </location>
</feature>
<dbReference type="InterPro" id="IPR042100">
    <property type="entry name" value="Bug_dom1"/>
</dbReference>
<dbReference type="PIRSF" id="PIRSF017082">
    <property type="entry name" value="YflP"/>
    <property type="match status" value="1"/>
</dbReference>
<reference evidence="3 4" key="1">
    <citation type="submission" date="2023-11" db="EMBL/GenBank/DDBJ databases">
        <title>Draft genome of Azohydromonas lata strain H1 (DSM1123), a polyhydroxyalkanoate producer.</title>
        <authorList>
            <person name="Traversa D."/>
            <person name="D'Addabbo P."/>
            <person name="Pazzani C."/>
            <person name="Manzari C."/>
            <person name="Chiara M."/>
            <person name="Scrascia M."/>
        </authorList>
    </citation>
    <scope>NUCLEOTIDE SEQUENCE [LARGE SCALE GENOMIC DNA]</scope>
    <source>
        <strain evidence="3 4">H1</strain>
    </source>
</reference>
<evidence type="ECO:0000313" key="3">
    <source>
        <dbReference type="EMBL" id="MDZ5459495.1"/>
    </source>
</evidence>
<dbReference type="PANTHER" id="PTHR42928:SF5">
    <property type="entry name" value="BLR1237 PROTEIN"/>
    <property type="match status" value="1"/>
</dbReference>
<dbReference type="PROSITE" id="PS51318">
    <property type="entry name" value="TAT"/>
    <property type="match status" value="1"/>
</dbReference>
<accession>A0ABU5IKR6</accession>
<dbReference type="PANTHER" id="PTHR42928">
    <property type="entry name" value="TRICARBOXYLATE-BINDING PROTEIN"/>
    <property type="match status" value="1"/>
</dbReference>
<gene>
    <name evidence="3" type="ORF">SM757_23220</name>
</gene>
<sequence>MNPTRRFTLGALAAAATLALAGAAVAQDFPSKPVTLVVPFPPGGVTDQIARVLAGKLQEDLRQTVIVDNKPGAGGQIAAQTVKGAPADGHTLFIAATEMFAVNPTLFRKFTYDPLKDFQPVTALISSPLVLVVPKNSPVNSVADLVAASKKKDGGLNFASQGVGSIGHLLGELYRSRSGGDFHHVAYKGSAPALQDLMGGQVDLMFDPVITTAPLIQSGKLKPLAIAATKRAAQLPEVRTLQELGTTGVDASVWFGAVVKAGTPAPAVARLNESLAKALRSPDVVKRFTDQGLQPMPMSPEAFGSFMKEEITRWSALVKTSGASVD</sequence>
<dbReference type="Gene3D" id="3.40.190.10">
    <property type="entry name" value="Periplasmic binding protein-like II"/>
    <property type="match status" value="1"/>
</dbReference>